<evidence type="ECO:0000313" key="1">
    <source>
        <dbReference type="EMBL" id="PLW41526.1"/>
    </source>
</evidence>
<comment type="caution">
    <text evidence="1">The sequence shown here is derived from an EMBL/GenBank/DDBJ whole genome shotgun (WGS) entry which is preliminary data.</text>
</comment>
<sequence length="98" mass="10192">MSEMANHTQVPVAGVGTCLKFQTNWAPTPAPAPAQAGTPVQVAGTRVQVADNQYMLVIELGELLKLAAGLGELPKLAAGFGELSKLNLKLGERISTGH</sequence>
<name>A0A2N5UV55_9BASI</name>
<organism evidence="1 2">
    <name type="scientific">Puccinia coronata f. sp. avenae</name>
    <dbReference type="NCBI Taxonomy" id="200324"/>
    <lineage>
        <taxon>Eukaryota</taxon>
        <taxon>Fungi</taxon>
        <taxon>Dikarya</taxon>
        <taxon>Basidiomycota</taxon>
        <taxon>Pucciniomycotina</taxon>
        <taxon>Pucciniomycetes</taxon>
        <taxon>Pucciniales</taxon>
        <taxon>Pucciniaceae</taxon>
        <taxon>Puccinia</taxon>
    </lineage>
</organism>
<proteinExistence type="predicted"/>
<accession>A0A2N5UV55</accession>
<gene>
    <name evidence="1" type="ORF">PCASD_09964</name>
</gene>
<evidence type="ECO:0000313" key="2">
    <source>
        <dbReference type="Proteomes" id="UP000235392"/>
    </source>
</evidence>
<reference evidence="1 2" key="1">
    <citation type="submission" date="2017-11" db="EMBL/GenBank/DDBJ databases">
        <title>De novo assembly and phasing of dikaryotic genomes from two isolates of Puccinia coronata f. sp. avenae, the causal agent of oat crown rust.</title>
        <authorList>
            <person name="Miller M.E."/>
            <person name="Zhang Y."/>
            <person name="Omidvar V."/>
            <person name="Sperschneider J."/>
            <person name="Schwessinger B."/>
            <person name="Raley C."/>
            <person name="Palmer J.M."/>
            <person name="Garnica D."/>
            <person name="Upadhyaya N."/>
            <person name="Rathjen J."/>
            <person name="Taylor J.M."/>
            <person name="Park R.F."/>
            <person name="Dodds P.N."/>
            <person name="Hirsch C.D."/>
            <person name="Kianian S.F."/>
            <person name="Figueroa M."/>
        </authorList>
    </citation>
    <scope>NUCLEOTIDE SEQUENCE [LARGE SCALE GENOMIC DNA]</scope>
    <source>
        <strain evidence="1">12SD80</strain>
    </source>
</reference>
<dbReference type="EMBL" id="PGCI01000088">
    <property type="protein sequence ID" value="PLW41526.1"/>
    <property type="molecule type" value="Genomic_DNA"/>
</dbReference>
<dbReference type="AlphaFoldDB" id="A0A2N5UV55"/>
<protein>
    <submittedName>
        <fullName evidence="1">Uncharacterized protein</fullName>
    </submittedName>
</protein>
<dbReference type="Proteomes" id="UP000235392">
    <property type="component" value="Unassembled WGS sequence"/>
</dbReference>